<dbReference type="PATRIC" id="fig|861450.3.peg.331"/>
<comment type="similarity">
    <text evidence="2 6">Belongs to the GDT1 family.</text>
</comment>
<accession>G9YFD5</accession>
<dbReference type="PANTHER" id="PTHR12608:SF1">
    <property type="entry name" value="TRANSMEMBRANE PROTEIN 165"/>
    <property type="match status" value="1"/>
</dbReference>
<dbReference type="HOGENOM" id="CLU_040186_2_0_9"/>
<proteinExistence type="inferred from homology"/>
<evidence type="ECO:0000256" key="1">
    <source>
        <dbReference type="ARBA" id="ARBA00004141"/>
    </source>
</evidence>
<dbReference type="RefSeq" id="WP_006789330.1">
    <property type="nucleotide sequence ID" value="NZ_JH417569.1"/>
</dbReference>
<comment type="subcellular location">
    <subcellularLocation>
        <location evidence="1 6">Membrane</location>
        <topology evidence="1 6">Multi-pass membrane protein</topology>
    </subcellularLocation>
</comment>
<dbReference type="STRING" id="861450.HMPREF0080_00347"/>
<evidence type="ECO:0000256" key="5">
    <source>
        <dbReference type="ARBA" id="ARBA00023136"/>
    </source>
</evidence>
<keyword evidence="5 6" id="KW-0472">Membrane</keyword>
<organism evidence="7 8">
    <name type="scientific">Anaeroglobus geminatus F0357</name>
    <dbReference type="NCBI Taxonomy" id="861450"/>
    <lineage>
        <taxon>Bacteria</taxon>
        <taxon>Bacillati</taxon>
        <taxon>Bacillota</taxon>
        <taxon>Negativicutes</taxon>
        <taxon>Veillonellales</taxon>
        <taxon>Veillonellaceae</taxon>
        <taxon>Anaeroglobus</taxon>
    </lineage>
</organism>
<evidence type="ECO:0000256" key="2">
    <source>
        <dbReference type="ARBA" id="ARBA00009190"/>
    </source>
</evidence>
<dbReference type="GO" id="GO:0016020">
    <property type="term" value="C:membrane"/>
    <property type="evidence" value="ECO:0007669"/>
    <property type="project" value="UniProtKB-SubCell"/>
</dbReference>
<protein>
    <recommendedName>
        <fullName evidence="6">GDT1 family protein</fullName>
    </recommendedName>
</protein>
<dbReference type="OrthoDB" id="9801356at2"/>
<comment type="caution">
    <text evidence="7">The sequence shown here is derived from an EMBL/GenBank/DDBJ whole genome shotgun (WGS) entry which is preliminary data.</text>
</comment>
<evidence type="ECO:0000256" key="4">
    <source>
        <dbReference type="ARBA" id="ARBA00022989"/>
    </source>
</evidence>
<feature type="transmembrane region" description="Helical" evidence="6">
    <location>
        <begin position="166"/>
        <end position="189"/>
    </location>
</feature>
<feature type="transmembrane region" description="Helical" evidence="6">
    <location>
        <begin position="33"/>
        <end position="58"/>
    </location>
</feature>
<evidence type="ECO:0000256" key="3">
    <source>
        <dbReference type="ARBA" id="ARBA00022692"/>
    </source>
</evidence>
<dbReference type="PANTHER" id="PTHR12608">
    <property type="entry name" value="TRANSMEMBRANE PROTEIN HTP-1 RELATED"/>
    <property type="match status" value="1"/>
</dbReference>
<dbReference type="Pfam" id="PF01169">
    <property type="entry name" value="GDT1"/>
    <property type="match status" value="2"/>
</dbReference>
<dbReference type="eggNOG" id="COG2119">
    <property type="taxonomic scope" value="Bacteria"/>
</dbReference>
<evidence type="ECO:0000313" key="7">
    <source>
        <dbReference type="EMBL" id="EHM43102.1"/>
    </source>
</evidence>
<dbReference type="AlphaFoldDB" id="G9YFD5"/>
<feature type="transmembrane region" description="Helical" evidence="6">
    <location>
        <begin position="125"/>
        <end position="146"/>
    </location>
</feature>
<reference evidence="7 8" key="1">
    <citation type="submission" date="2011-08" db="EMBL/GenBank/DDBJ databases">
        <authorList>
            <person name="Weinstock G."/>
            <person name="Sodergren E."/>
            <person name="Clifton S."/>
            <person name="Fulton L."/>
            <person name="Fulton B."/>
            <person name="Courtney L."/>
            <person name="Fronick C."/>
            <person name="Harrison M."/>
            <person name="Strong C."/>
            <person name="Farmer C."/>
            <person name="Delahaunty K."/>
            <person name="Markovic C."/>
            <person name="Hall O."/>
            <person name="Minx P."/>
            <person name="Tomlinson C."/>
            <person name="Mitreva M."/>
            <person name="Hou S."/>
            <person name="Chen J."/>
            <person name="Wollam A."/>
            <person name="Pepin K.H."/>
            <person name="Johnson M."/>
            <person name="Bhonagiri V."/>
            <person name="Zhang X."/>
            <person name="Suruliraj S."/>
            <person name="Warren W."/>
            <person name="Chinwalla A."/>
            <person name="Mardis E.R."/>
            <person name="Wilson R.K."/>
        </authorList>
    </citation>
    <scope>NUCLEOTIDE SEQUENCE [LARGE SCALE GENOMIC DNA]</scope>
    <source>
        <strain evidence="7 8">F0357</strain>
    </source>
</reference>
<keyword evidence="8" id="KW-1185">Reference proteome</keyword>
<evidence type="ECO:0000313" key="8">
    <source>
        <dbReference type="Proteomes" id="UP000005481"/>
    </source>
</evidence>
<dbReference type="Proteomes" id="UP000005481">
    <property type="component" value="Unassembled WGS sequence"/>
</dbReference>
<dbReference type="GO" id="GO:0046873">
    <property type="term" value="F:metal ion transmembrane transporter activity"/>
    <property type="evidence" value="ECO:0007669"/>
    <property type="project" value="InterPro"/>
</dbReference>
<evidence type="ECO:0000256" key="6">
    <source>
        <dbReference type="RuleBase" id="RU365102"/>
    </source>
</evidence>
<dbReference type="EMBL" id="AGCJ01000012">
    <property type="protein sequence ID" value="EHM43102.1"/>
    <property type="molecule type" value="Genomic_DNA"/>
</dbReference>
<keyword evidence="4 6" id="KW-1133">Transmembrane helix</keyword>
<keyword evidence="3 6" id="KW-0812">Transmembrane</keyword>
<sequence>MTAFITAFIMVFLAELGDKTQLLVMTFAAKYRWQTVMFAVLFSTILNHLVAILIGIYLNSAINMAYIHIAAAAAFLAFGASTLFSNKREEKFKEKKTFINPFWTVAIAFFLAETGDKTQLAAITIAARFGAWGPLIIGTTLGMVAADSLGVLAGTFINNHISSERIQFFSALFFILCGCIELAYTFGFIG</sequence>
<feature type="transmembrane region" description="Helical" evidence="6">
    <location>
        <begin position="97"/>
        <end position="113"/>
    </location>
</feature>
<dbReference type="InterPro" id="IPR001727">
    <property type="entry name" value="GDT1-like"/>
</dbReference>
<name>G9YFD5_9FIRM</name>
<feature type="transmembrane region" description="Helical" evidence="6">
    <location>
        <begin position="65"/>
        <end position="85"/>
    </location>
</feature>
<gene>
    <name evidence="7" type="ORF">HMPREF0080_00347</name>
</gene>